<evidence type="ECO:0000313" key="3">
    <source>
        <dbReference type="EMBL" id="KAJ7665655.1"/>
    </source>
</evidence>
<keyword evidence="2" id="KW-0472">Membrane</keyword>
<organism evidence="3 4">
    <name type="scientific">Mycena rosella</name>
    <name type="common">Pink bonnet</name>
    <name type="synonym">Agaricus rosellus</name>
    <dbReference type="NCBI Taxonomy" id="1033263"/>
    <lineage>
        <taxon>Eukaryota</taxon>
        <taxon>Fungi</taxon>
        <taxon>Dikarya</taxon>
        <taxon>Basidiomycota</taxon>
        <taxon>Agaricomycotina</taxon>
        <taxon>Agaricomycetes</taxon>
        <taxon>Agaricomycetidae</taxon>
        <taxon>Agaricales</taxon>
        <taxon>Marasmiineae</taxon>
        <taxon>Mycenaceae</taxon>
        <taxon>Mycena</taxon>
    </lineage>
</organism>
<dbReference type="AlphaFoldDB" id="A0AAD7CVV0"/>
<accession>A0AAD7CVV0</accession>
<evidence type="ECO:0008006" key="5">
    <source>
        <dbReference type="Google" id="ProtNLM"/>
    </source>
</evidence>
<sequence>MAAVDDWTGDYLHWSLKGTHVLFPFIYLESPGGFVLGSLLTVGLCASERLLGFAYEQHWGPAWVRRSRGANALWRAGMYWVLALLRLAYMLIAMTMHVGLILIAVTTLAAGQFFIELRTPPRDRDNYAPLEEAAPIYSRPSSEDIAFAQPRARSKPEDIFIHPAQSNLARADAAVQSLGLATRYPSEAAAWEAGKGPDIARALLGNATTTRASVGPRRAPFQIGGDGESDSDS</sequence>
<name>A0AAD7CVV0_MYCRO</name>
<dbReference type="Proteomes" id="UP001221757">
    <property type="component" value="Unassembled WGS sequence"/>
</dbReference>
<evidence type="ECO:0000313" key="4">
    <source>
        <dbReference type="Proteomes" id="UP001221757"/>
    </source>
</evidence>
<dbReference type="EMBL" id="JARKIE010000214">
    <property type="protein sequence ID" value="KAJ7665655.1"/>
    <property type="molecule type" value="Genomic_DNA"/>
</dbReference>
<keyword evidence="2" id="KW-0812">Transmembrane</keyword>
<feature type="transmembrane region" description="Helical" evidence="2">
    <location>
        <begin position="98"/>
        <end position="115"/>
    </location>
</feature>
<evidence type="ECO:0000256" key="2">
    <source>
        <dbReference type="SAM" id="Phobius"/>
    </source>
</evidence>
<protein>
    <recommendedName>
        <fullName evidence="5">Copper transporter</fullName>
    </recommendedName>
</protein>
<reference evidence="3" key="1">
    <citation type="submission" date="2023-03" db="EMBL/GenBank/DDBJ databases">
        <title>Massive genome expansion in bonnet fungi (Mycena s.s.) driven by repeated elements and novel gene families across ecological guilds.</title>
        <authorList>
            <consortium name="Lawrence Berkeley National Laboratory"/>
            <person name="Harder C.B."/>
            <person name="Miyauchi S."/>
            <person name="Viragh M."/>
            <person name="Kuo A."/>
            <person name="Thoen E."/>
            <person name="Andreopoulos B."/>
            <person name="Lu D."/>
            <person name="Skrede I."/>
            <person name="Drula E."/>
            <person name="Henrissat B."/>
            <person name="Morin E."/>
            <person name="Kohler A."/>
            <person name="Barry K."/>
            <person name="LaButti K."/>
            <person name="Morin E."/>
            <person name="Salamov A."/>
            <person name="Lipzen A."/>
            <person name="Mereny Z."/>
            <person name="Hegedus B."/>
            <person name="Baldrian P."/>
            <person name="Stursova M."/>
            <person name="Weitz H."/>
            <person name="Taylor A."/>
            <person name="Grigoriev I.V."/>
            <person name="Nagy L.G."/>
            <person name="Martin F."/>
            <person name="Kauserud H."/>
        </authorList>
    </citation>
    <scope>NUCLEOTIDE SEQUENCE</scope>
    <source>
        <strain evidence="3">CBHHK067</strain>
    </source>
</reference>
<evidence type="ECO:0000256" key="1">
    <source>
        <dbReference type="SAM" id="MobiDB-lite"/>
    </source>
</evidence>
<comment type="caution">
    <text evidence="3">The sequence shown here is derived from an EMBL/GenBank/DDBJ whole genome shotgun (WGS) entry which is preliminary data.</text>
</comment>
<keyword evidence="2" id="KW-1133">Transmembrane helix</keyword>
<feature type="region of interest" description="Disordered" evidence="1">
    <location>
        <begin position="210"/>
        <end position="233"/>
    </location>
</feature>
<proteinExistence type="predicted"/>
<keyword evidence="4" id="KW-1185">Reference proteome</keyword>
<gene>
    <name evidence="3" type="ORF">B0H17DRAFT_288312</name>
</gene>